<evidence type="ECO:0000259" key="13">
    <source>
        <dbReference type="Pfam" id="PF02706"/>
    </source>
</evidence>
<dbReference type="PANTHER" id="PTHR32309:SF13">
    <property type="entry name" value="FERRIC ENTEROBACTIN TRANSPORT PROTEIN FEPE"/>
    <property type="match status" value="1"/>
</dbReference>
<evidence type="ECO:0000256" key="10">
    <source>
        <dbReference type="ARBA" id="ARBA00023169"/>
    </source>
</evidence>
<comment type="pathway">
    <text evidence="2">Capsule biogenesis; capsule polysaccharide biosynthesis.</text>
</comment>
<dbReference type="PANTHER" id="PTHR32309">
    <property type="entry name" value="TYROSINE-PROTEIN KINASE"/>
    <property type="match status" value="1"/>
</dbReference>
<dbReference type="Proteomes" id="UP001596253">
    <property type="component" value="Unassembled WGS sequence"/>
</dbReference>
<evidence type="ECO:0000256" key="6">
    <source>
        <dbReference type="ARBA" id="ARBA00022692"/>
    </source>
</evidence>
<evidence type="ECO:0000313" key="14">
    <source>
        <dbReference type="EMBL" id="MFC6163350.1"/>
    </source>
</evidence>
<evidence type="ECO:0000256" key="8">
    <source>
        <dbReference type="ARBA" id="ARBA00022989"/>
    </source>
</evidence>
<feature type="transmembrane region" description="Helical" evidence="12">
    <location>
        <begin position="175"/>
        <end position="195"/>
    </location>
</feature>
<organism evidence="14 15">
    <name type="scientific">Lactiplantibacillus dongliensis</name>
    <dbReference type="NCBI Taxonomy" id="2559919"/>
    <lineage>
        <taxon>Bacteria</taxon>
        <taxon>Bacillati</taxon>
        <taxon>Bacillota</taxon>
        <taxon>Bacilli</taxon>
        <taxon>Lactobacillales</taxon>
        <taxon>Lactobacillaceae</taxon>
        <taxon>Lactiplantibacillus</taxon>
    </lineage>
</organism>
<protein>
    <recommendedName>
        <fullName evidence="4">Capsular polysaccharide biosynthesis protein CpsC</fullName>
    </recommendedName>
</protein>
<feature type="transmembrane region" description="Helical" evidence="12">
    <location>
        <begin position="21"/>
        <end position="40"/>
    </location>
</feature>
<keyword evidence="10" id="KW-0270">Exopolysaccharide synthesis</keyword>
<evidence type="ECO:0000256" key="7">
    <source>
        <dbReference type="ARBA" id="ARBA00022903"/>
    </source>
</evidence>
<comment type="caution">
    <text evidence="14">The sequence shown here is derived from an EMBL/GenBank/DDBJ whole genome shotgun (WGS) entry which is preliminary data.</text>
</comment>
<keyword evidence="7" id="KW-0972">Capsule biogenesis/degradation</keyword>
<name>A0ABW1R1G8_9LACO</name>
<keyword evidence="8 12" id="KW-1133">Transmembrane helix</keyword>
<reference evidence="15" key="1">
    <citation type="journal article" date="2019" name="Int. J. Syst. Evol. Microbiol.">
        <title>The Global Catalogue of Microorganisms (GCM) 10K type strain sequencing project: providing services to taxonomists for standard genome sequencing and annotation.</title>
        <authorList>
            <consortium name="The Broad Institute Genomics Platform"/>
            <consortium name="The Broad Institute Genome Sequencing Center for Infectious Disease"/>
            <person name="Wu L."/>
            <person name="Ma J."/>
        </authorList>
    </citation>
    <scope>NUCLEOTIDE SEQUENCE [LARGE SCALE GENOMIC DNA]</scope>
    <source>
        <strain evidence="15">CCM 8932</strain>
    </source>
</reference>
<dbReference type="RefSeq" id="WP_137639216.1">
    <property type="nucleotide sequence ID" value="NZ_BJDK01000004.1"/>
</dbReference>
<dbReference type="Pfam" id="PF02706">
    <property type="entry name" value="Wzz"/>
    <property type="match status" value="1"/>
</dbReference>
<evidence type="ECO:0000256" key="9">
    <source>
        <dbReference type="ARBA" id="ARBA00023136"/>
    </source>
</evidence>
<dbReference type="InterPro" id="IPR003856">
    <property type="entry name" value="LPS_length_determ_N"/>
</dbReference>
<evidence type="ECO:0000256" key="1">
    <source>
        <dbReference type="ARBA" id="ARBA00004651"/>
    </source>
</evidence>
<evidence type="ECO:0000313" key="15">
    <source>
        <dbReference type="Proteomes" id="UP001596253"/>
    </source>
</evidence>
<evidence type="ECO:0000256" key="5">
    <source>
        <dbReference type="ARBA" id="ARBA00022475"/>
    </source>
</evidence>
<evidence type="ECO:0000256" key="4">
    <source>
        <dbReference type="ARBA" id="ARBA00020739"/>
    </source>
</evidence>
<keyword evidence="9 12" id="KW-0472">Membrane</keyword>
<evidence type="ECO:0000256" key="12">
    <source>
        <dbReference type="SAM" id="Phobius"/>
    </source>
</evidence>
<evidence type="ECO:0000256" key="2">
    <source>
        <dbReference type="ARBA" id="ARBA00005132"/>
    </source>
</evidence>
<proteinExistence type="inferred from homology"/>
<sequence length="254" mass="28249">MDQAVNFTFFIRFVRKYWRGILLWTIGGLLVAGALAFYVVTPKYKASVQILVSRHAQDAATQYATQQADVQMITTYKELITNQVILKPAQEVLAAGSDYDGTLGLLKNEVSVTSNQNSQVFSIDVLDTNPQRGAKIANQIAQTFKDRVKDIIKVNNVTIVSTATPAQSAVSPRRLVYLAAGLLIGGLLGLFYAGMRALTDRCIHSSYDLTNELKLNNLGQVNHQTKHLHVDKQLRHLQSKQTSNLDVHRTPKRI</sequence>
<accession>A0ABW1R1G8</accession>
<keyword evidence="15" id="KW-1185">Reference proteome</keyword>
<dbReference type="InterPro" id="IPR050445">
    <property type="entry name" value="Bact_polysacc_biosynth/exp"/>
</dbReference>
<comment type="subcellular location">
    <subcellularLocation>
        <location evidence="1">Cell membrane</location>
        <topology evidence="1">Multi-pass membrane protein</topology>
    </subcellularLocation>
</comment>
<dbReference type="EMBL" id="JBHSSD010000008">
    <property type="protein sequence ID" value="MFC6163350.1"/>
    <property type="molecule type" value="Genomic_DNA"/>
</dbReference>
<feature type="domain" description="Polysaccharide chain length determinant N-terminal" evidence="13">
    <location>
        <begin position="11"/>
        <end position="87"/>
    </location>
</feature>
<comment type="function">
    <text evidence="11">Required for CpsD phosphorylation. Involved in the regulation of capsular polysaccharide biosynthesis. May be part of a complex that directs the coordinated polymerization and export to the cell surface of the capsular polysaccharide.</text>
</comment>
<keyword evidence="6 12" id="KW-0812">Transmembrane</keyword>
<evidence type="ECO:0000256" key="11">
    <source>
        <dbReference type="ARBA" id="ARBA00045736"/>
    </source>
</evidence>
<evidence type="ECO:0000256" key="3">
    <source>
        <dbReference type="ARBA" id="ARBA00006683"/>
    </source>
</evidence>
<comment type="similarity">
    <text evidence="3">Belongs to the CpsC/CapA family.</text>
</comment>
<keyword evidence="5" id="KW-1003">Cell membrane</keyword>
<gene>
    <name evidence="14" type="ORF">ACFP3T_01525</name>
</gene>